<evidence type="ECO:0008006" key="3">
    <source>
        <dbReference type="Google" id="ProtNLM"/>
    </source>
</evidence>
<feature type="compositionally biased region" description="Polar residues" evidence="1">
    <location>
        <begin position="30"/>
        <end position="48"/>
    </location>
</feature>
<dbReference type="EMBL" id="UINC01068400">
    <property type="protein sequence ID" value="SVC01004.1"/>
    <property type="molecule type" value="Genomic_DNA"/>
</dbReference>
<accession>A0A382IMK7</accession>
<feature type="region of interest" description="Disordered" evidence="1">
    <location>
        <begin position="19"/>
        <end position="48"/>
    </location>
</feature>
<sequence>MHLEASAIGDVKPCCMTEGPVLDDNGEPYNLSNSTLKEAFNSNHMNRP</sequence>
<evidence type="ECO:0000256" key="1">
    <source>
        <dbReference type="SAM" id="MobiDB-lite"/>
    </source>
</evidence>
<proteinExistence type="predicted"/>
<feature type="non-terminal residue" evidence="2">
    <location>
        <position position="48"/>
    </location>
</feature>
<evidence type="ECO:0000313" key="2">
    <source>
        <dbReference type="EMBL" id="SVC01004.1"/>
    </source>
</evidence>
<reference evidence="2" key="1">
    <citation type="submission" date="2018-05" db="EMBL/GenBank/DDBJ databases">
        <authorList>
            <person name="Lanie J.A."/>
            <person name="Ng W.-L."/>
            <person name="Kazmierczak K.M."/>
            <person name="Andrzejewski T.M."/>
            <person name="Davidsen T.M."/>
            <person name="Wayne K.J."/>
            <person name="Tettelin H."/>
            <person name="Glass J.I."/>
            <person name="Rusch D."/>
            <person name="Podicherti R."/>
            <person name="Tsui H.-C.T."/>
            <person name="Winkler M.E."/>
        </authorList>
    </citation>
    <scope>NUCLEOTIDE SEQUENCE</scope>
</reference>
<dbReference type="AlphaFoldDB" id="A0A382IMK7"/>
<organism evidence="2">
    <name type="scientific">marine metagenome</name>
    <dbReference type="NCBI Taxonomy" id="408172"/>
    <lineage>
        <taxon>unclassified sequences</taxon>
        <taxon>metagenomes</taxon>
        <taxon>ecological metagenomes</taxon>
    </lineage>
</organism>
<gene>
    <name evidence="2" type="ORF">METZ01_LOCUS253858</name>
</gene>
<name>A0A382IMK7_9ZZZZ</name>
<protein>
    <recommendedName>
        <fullName evidence="3">4Fe4S-binding SPASM domain-containing protein</fullName>
    </recommendedName>
</protein>